<comment type="caution">
    <text evidence="1">The sequence shown here is derived from an EMBL/GenBank/DDBJ whole genome shotgun (WGS) entry which is preliminary data.</text>
</comment>
<organism evidence="1 2">
    <name type="scientific">Williamsia deligens</name>
    <dbReference type="NCBI Taxonomy" id="321325"/>
    <lineage>
        <taxon>Bacteria</taxon>
        <taxon>Bacillati</taxon>
        <taxon>Actinomycetota</taxon>
        <taxon>Actinomycetes</taxon>
        <taxon>Mycobacteriales</taxon>
        <taxon>Nocardiaceae</taxon>
        <taxon>Williamsia</taxon>
    </lineage>
</organism>
<evidence type="ECO:0000313" key="1">
    <source>
        <dbReference type="EMBL" id="MFD0926355.1"/>
    </source>
</evidence>
<sequence>MYVQHLQPVGAVPEEDRVIRPPDPTPATATAPGQWWPPVMLRPDWIAEHAIEIDVLHVHFGFESYTPAELSQTVEILARHHVPLVLTVHDLHNPHAADNTDHLARLDVLIPAAVEVITVTPGAARAIADRWGVAVTVVPHPHVVPLEELGVERDTRDRAGRFVVGLHAKHLRANIDPLPVARVLRDIVMRRGDAVLRVDLDDAVTDPDSHWYAPDVVDELRRMARDECVELRVHPRFDDDALWRYLREIDVSVLPYRFGTHSGWLEACHDVGTPVIAPRCGFYDEQRRCATYGFDGDGVDAASMDAALAAVIAGAGDPSVAATADRLRERDEVARAHHAIYRRALVGAR</sequence>
<dbReference type="Proteomes" id="UP001597068">
    <property type="component" value="Unassembled WGS sequence"/>
</dbReference>
<keyword evidence="2" id="KW-1185">Reference proteome</keyword>
<protein>
    <submittedName>
        <fullName evidence="1">Glycosyltransferase family 1 protein</fullName>
    </submittedName>
</protein>
<proteinExistence type="predicted"/>
<gene>
    <name evidence="1" type="ORF">ACFQ04_11495</name>
</gene>
<name>A0ABW3G9N9_9NOCA</name>
<accession>A0ABW3G9N9</accession>
<dbReference type="SUPFAM" id="SSF53756">
    <property type="entry name" value="UDP-Glycosyltransferase/glycogen phosphorylase"/>
    <property type="match status" value="1"/>
</dbReference>
<reference evidence="2" key="1">
    <citation type="journal article" date="2019" name="Int. J. Syst. Evol. Microbiol.">
        <title>The Global Catalogue of Microorganisms (GCM) 10K type strain sequencing project: providing services to taxonomists for standard genome sequencing and annotation.</title>
        <authorList>
            <consortium name="The Broad Institute Genomics Platform"/>
            <consortium name="The Broad Institute Genome Sequencing Center for Infectious Disease"/>
            <person name="Wu L."/>
            <person name="Ma J."/>
        </authorList>
    </citation>
    <scope>NUCLEOTIDE SEQUENCE [LARGE SCALE GENOMIC DNA]</scope>
    <source>
        <strain evidence="2">CCUG 50873</strain>
    </source>
</reference>
<evidence type="ECO:0000313" key="2">
    <source>
        <dbReference type="Proteomes" id="UP001597068"/>
    </source>
</evidence>
<dbReference type="RefSeq" id="WP_253645762.1">
    <property type="nucleotide sequence ID" value="NZ_BAAAMO010000002.1"/>
</dbReference>
<dbReference type="Gene3D" id="3.40.50.2000">
    <property type="entry name" value="Glycogen Phosphorylase B"/>
    <property type="match status" value="2"/>
</dbReference>
<dbReference type="EMBL" id="JBHTIL010000001">
    <property type="protein sequence ID" value="MFD0926355.1"/>
    <property type="molecule type" value="Genomic_DNA"/>
</dbReference>